<keyword evidence="1 2" id="KW-0732">Signal</keyword>
<protein>
    <recommendedName>
        <fullName evidence="3">DUF4174 domain-containing protein</fullName>
    </recommendedName>
</protein>
<dbReference type="Proteomes" id="UP000321750">
    <property type="component" value="Unassembled WGS sequence"/>
</dbReference>
<dbReference type="AlphaFoldDB" id="A0A512JI95"/>
<reference evidence="4 5" key="1">
    <citation type="submission" date="2019-07" db="EMBL/GenBank/DDBJ databases">
        <title>Whole genome shotgun sequence of Methylobacterium gnaphalii NBRC 107716.</title>
        <authorList>
            <person name="Hosoyama A."/>
            <person name="Uohara A."/>
            <person name="Ohji S."/>
            <person name="Ichikawa N."/>
        </authorList>
    </citation>
    <scope>NUCLEOTIDE SEQUENCE [LARGE SCALE GENOMIC DNA]</scope>
    <source>
        <strain evidence="4 5">NBRC 107716</strain>
    </source>
</reference>
<evidence type="ECO:0000259" key="3">
    <source>
        <dbReference type="Pfam" id="PF13778"/>
    </source>
</evidence>
<dbReference type="EMBL" id="BJZV01000006">
    <property type="protein sequence ID" value="GEP09643.1"/>
    <property type="molecule type" value="Genomic_DNA"/>
</dbReference>
<name>A0A512JI95_9HYPH</name>
<accession>A0A512JI95</accession>
<dbReference type="RefSeq" id="WP_147045941.1">
    <property type="nucleotide sequence ID" value="NZ_BJZV01000006.1"/>
</dbReference>
<dbReference type="OrthoDB" id="7362103at2"/>
<evidence type="ECO:0000256" key="2">
    <source>
        <dbReference type="SAM" id="SignalP"/>
    </source>
</evidence>
<evidence type="ECO:0000313" key="4">
    <source>
        <dbReference type="EMBL" id="GEP09643.1"/>
    </source>
</evidence>
<gene>
    <name evidence="4" type="ORF">MGN01_14880</name>
</gene>
<keyword evidence="5" id="KW-1185">Reference proteome</keyword>
<evidence type="ECO:0000256" key="1">
    <source>
        <dbReference type="ARBA" id="ARBA00022729"/>
    </source>
</evidence>
<dbReference type="Pfam" id="PF13778">
    <property type="entry name" value="DUF4174"/>
    <property type="match status" value="1"/>
</dbReference>
<sequence>MVGRIGNLAGAALIATATAGSAVAASDDPLAAHLWTSRVLVIAAPEADDARLRAQREALASARGGVKERDLVVIEAVGSGKQAAALRQRLGLSEGAFRAVLVGKDGGPKLSSAEPIPPQTLFATIDAMPMRRDEMKRR</sequence>
<feature type="signal peptide" evidence="2">
    <location>
        <begin position="1"/>
        <end position="24"/>
    </location>
</feature>
<organism evidence="4 5">
    <name type="scientific">Methylobacterium gnaphalii</name>
    <dbReference type="NCBI Taxonomy" id="1010610"/>
    <lineage>
        <taxon>Bacteria</taxon>
        <taxon>Pseudomonadati</taxon>
        <taxon>Pseudomonadota</taxon>
        <taxon>Alphaproteobacteria</taxon>
        <taxon>Hyphomicrobiales</taxon>
        <taxon>Methylobacteriaceae</taxon>
        <taxon>Methylobacterium</taxon>
    </lineage>
</organism>
<dbReference type="InterPro" id="IPR025232">
    <property type="entry name" value="DUF4174"/>
</dbReference>
<comment type="caution">
    <text evidence="4">The sequence shown here is derived from an EMBL/GenBank/DDBJ whole genome shotgun (WGS) entry which is preliminary data.</text>
</comment>
<proteinExistence type="predicted"/>
<feature type="chain" id="PRO_5022175064" description="DUF4174 domain-containing protein" evidence="2">
    <location>
        <begin position="25"/>
        <end position="138"/>
    </location>
</feature>
<feature type="domain" description="DUF4174" evidence="3">
    <location>
        <begin position="29"/>
        <end position="134"/>
    </location>
</feature>
<evidence type="ECO:0000313" key="5">
    <source>
        <dbReference type="Proteomes" id="UP000321750"/>
    </source>
</evidence>